<dbReference type="EMBL" id="VSRR010065538">
    <property type="protein sequence ID" value="MPC84483.1"/>
    <property type="molecule type" value="Genomic_DNA"/>
</dbReference>
<reference evidence="1 2" key="1">
    <citation type="submission" date="2019-05" db="EMBL/GenBank/DDBJ databases">
        <title>Another draft genome of Portunus trituberculatus and its Hox gene families provides insights of decapod evolution.</title>
        <authorList>
            <person name="Jeong J.-H."/>
            <person name="Song I."/>
            <person name="Kim S."/>
            <person name="Choi T."/>
            <person name="Kim D."/>
            <person name="Ryu S."/>
            <person name="Kim W."/>
        </authorList>
    </citation>
    <scope>NUCLEOTIDE SEQUENCE [LARGE SCALE GENOMIC DNA]</scope>
    <source>
        <tissue evidence="1">Muscle</tissue>
    </source>
</reference>
<comment type="caution">
    <text evidence="1">The sequence shown here is derived from an EMBL/GenBank/DDBJ whole genome shotgun (WGS) entry which is preliminary data.</text>
</comment>
<protein>
    <submittedName>
        <fullName evidence="1">Uncharacterized protein</fullName>
    </submittedName>
</protein>
<gene>
    <name evidence="1" type="ORF">E2C01_079222</name>
</gene>
<evidence type="ECO:0000313" key="2">
    <source>
        <dbReference type="Proteomes" id="UP000324222"/>
    </source>
</evidence>
<organism evidence="1 2">
    <name type="scientific">Portunus trituberculatus</name>
    <name type="common">Swimming crab</name>
    <name type="synonym">Neptunus trituberculatus</name>
    <dbReference type="NCBI Taxonomy" id="210409"/>
    <lineage>
        <taxon>Eukaryota</taxon>
        <taxon>Metazoa</taxon>
        <taxon>Ecdysozoa</taxon>
        <taxon>Arthropoda</taxon>
        <taxon>Crustacea</taxon>
        <taxon>Multicrustacea</taxon>
        <taxon>Malacostraca</taxon>
        <taxon>Eumalacostraca</taxon>
        <taxon>Eucarida</taxon>
        <taxon>Decapoda</taxon>
        <taxon>Pleocyemata</taxon>
        <taxon>Brachyura</taxon>
        <taxon>Eubrachyura</taxon>
        <taxon>Portunoidea</taxon>
        <taxon>Portunidae</taxon>
        <taxon>Portuninae</taxon>
        <taxon>Portunus</taxon>
    </lineage>
</organism>
<keyword evidence="2" id="KW-1185">Reference proteome</keyword>
<accession>A0A5B7IQ16</accession>
<dbReference type="AlphaFoldDB" id="A0A5B7IQ16"/>
<proteinExistence type="predicted"/>
<name>A0A5B7IQ16_PORTR</name>
<sequence length="106" mass="11543">MVERGRVELDGTPQHSIPAFSYHIEYTSVGGVNSGQPPTSSHPQNAREVPTLGYHLHAGHSRHSVQQNITSTVFHLNCLCFLHTYSLQCPAGVCSCAGTSENKKIK</sequence>
<evidence type="ECO:0000313" key="1">
    <source>
        <dbReference type="EMBL" id="MPC84483.1"/>
    </source>
</evidence>
<dbReference type="Proteomes" id="UP000324222">
    <property type="component" value="Unassembled WGS sequence"/>
</dbReference>